<dbReference type="PANTHER" id="PTHR24243">
    <property type="entry name" value="G-PROTEIN COUPLED RECEPTOR"/>
    <property type="match status" value="1"/>
</dbReference>
<comment type="subcellular location">
    <subcellularLocation>
        <location evidence="1">Membrane</location>
        <topology evidence="1">Multi-pass membrane protein</topology>
    </subcellularLocation>
</comment>
<dbReference type="Pfam" id="PF00001">
    <property type="entry name" value="7tm_1"/>
    <property type="match status" value="1"/>
</dbReference>
<feature type="transmembrane region" description="Helical" evidence="8">
    <location>
        <begin position="100"/>
        <end position="121"/>
    </location>
</feature>
<keyword evidence="3 8" id="KW-1133">Transmembrane helix</keyword>
<evidence type="ECO:0000256" key="4">
    <source>
        <dbReference type="ARBA" id="ARBA00023040"/>
    </source>
</evidence>
<dbReference type="SUPFAM" id="SSF81321">
    <property type="entry name" value="Family A G protein-coupled receptor-like"/>
    <property type="match status" value="1"/>
</dbReference>
<dbReference type="InterPro" id="IPR000276">
    <property type="entry name" value="GPCR_Rhodpsn"/>
</dbReference>
<evidence type="ECO:0000256" key="5">
    <source>
        <dbReference type="ARBA" id="ARBA00023136"/>
    </source>
</evidence>
<keyword evidence="6" id="KW-0675">Receptor</keyword>
<evidence type="ECO:0000313" key="10">
    <source>
        <dbReference type="EMBL" id="CAK8688123.1"/>
    </source>
</evidence>
<name>A0ABP0G9G9_CLALP</name>
<keyword evidence="7" id="KW-0807">Transducer</keyword>
<organism evidence="10 11">
    <name type="scientific">Clavelina lepadiformis</name>
    <name type="common">Light-bulb sea squirt</name>
    <name type="synonym">Ascidia lepadiformis</name>
    <dbReference type="NCBI Taxonomy" id="159417"/>
    <lineage>
        <taxon>Eukaryota</taxon>
        <taxon>Metazoa</taxon>
        <taxon>Chordata</taxon>
        <taxon>Tunicata</taxon>
        <taxon>Ascidiacea</taxon>
        <taxon>Aplousobranchia</taxon>
        <taxon>Clavelinidae</taxon>
        <taxon>Clavelina</taxon>
    </lineage>
</organism>
<feature type="transmembrane region" description="Helical" evidence="8">
    <location>
        <begin position="141"/>
        <end position="160"/>
    </location>
</feature>
<feature type="transmembrane region" description="Helical" evidence="8">
    <location>
        <begin position="382"/>
        <end position="402"/>
    </location>
</feature>
<comment type="caution">
    <text evidence="10">The sequence shown here is derived from an EMBL/GenBank/DDBJ whole genome shotgun (WGS) entry which is preliminary data.</text>
</comment>
<evidence type="ECO:0000256" key="6">
    <source>
        <dbReference type="ARBA" id="ARBA00023170"/>
    </source>
</evidence>
<evidence type="ECO:0000256" key="8">
    <source>
        <dbReference type="SAM" id="Phobius"/>
    </source>
</evidence>
<accession>A0ABP0G9G9</accession>
<keyword evidence="11" id="KW-1185">Reference proteome</keyword>
<keyword evidence="2 8" id="KW-0812">Transmembrane</keyword>
<feature type="transmembrane region" description="Helical" evidence="8">
    <location>
        <begin position="20"/>
        <end position="48"/>
    </location>
</feature>
<dbReference type="Proteomes" id="UP001642483">
    <property type="component" value="Unassembled WGS sequence"/>
</dbReference>
<sequence>MENSSGVPTTTEIYAFSPSVTANVIVTSFVVIFMVVGSMGNLLTMVVIMTNKNLRTSSNLFIVSLCTSDFISALVCSPLWLYRRTWGFDVWDWGQFWCKFYWVLDFTTDYTTSLHIVSFAALRFYAVKRPFKVSSITRRKVLVYICCLWILSLGSSLPLIRFMGVDETKGDETIGNKWPSCSIRDNTANDVDEENCCVDQYGLYMAIVSPLFFYTPELCVVLLSALIARALLKRTKWRSNLSSLYDVTSQIQGHERHNQRKHDITNDASNVCEERQNSEGSENRPQMTSFCKHVEPKVELSSKVDEMCPDNGKVPIAKLSLQSSVTHSSSSTKRGQRGRYINGRVRFPSSLLTHRGVARDYSARHSCLELQYQRERKTFTQLSLIVVAYMIGYIPLTVYLLWTTVTGPQSGDQLSTDYWFGVASYLCLRLSECMNPVMYNLGSGNIRASSRRLLRKLLRMESRARH</sequence>
<dbReference type="PANTHER" id="PTHR24243:SF234">
    <property type="entry name" value="GROWTH HORMONE SECRETAGOGUE RECEPTOR TYPE 1-LIKE"/>
    <property type="match status" value="1"/>
</dbReference>
<protein>
    <recommendedName>
        <fullName evidence="9">G-protein coupled receptors family 1 profile domain-containing protein</fullName>
    </recommendedName>
</protein>
<evidence type="ECO:0000256" key="7">
    <source>
        <dbReference type="ARBA" id="ARBA00023224"/>
    </source>
</evidence>
<evidence type="ECO:0000256" key="3">
    <source>
        <dbReference type="ARBA" id="ARBA00022989"/>
    </source>
</evidence>
<evidence type="ECO:0000256" key="2">
    <source>
        <dbReference type="ARBA" id="ARBA00022692"/>
    </source>
</evidence>
<dbReference type="PRINTS" id="PR00237">
    <property type="entry name" value="GPCRRHODOPSN"/>
</dbReference>
<feature type="transmembrane region" description="Helical" evidence="8">
    <location>
        <begin position="211"/>
        <end position="232"/>
    </location>
</feature>
<dbReference type="EMBL" id="CAWYQH010000108">
    <property type="protein sequence ID" value="CAK8688123.1"/>
    <property type="molecule type" value="Genomic_DNA"/>
</dbReference>
<feature type="transmembrane region" description="Helical" evidence="8">
    <location>
        <begin position="60"/>
        <end position="80"/>
    </location>
</feature>
<dbReference type="Gene3D" id="1.20.1070.10">
    <property type="entry name" value="Rhodopsin 7-helix transmembrane proteins"/>
    <property type="match status" value="2"/>
</dbReference>
<dbReference type="InterPro" id="IPR017452">
    <property type="entry name" value="GPCR_Rhodpsn_7TM"/>
</dbReference>
<proteinExistence type="predicted"/>
<evidence type="ECO:0000256" key="1">
    <source>
        <dbReference type="ARBA" id="ARBA00004141"/>
    </source>
</evidence>
<reference evidence="10 11" key="1">
    <citation type="submission" date="2024-02" db="EMBL/GenBank/DDBJ databases">
        <authorList>
            <person name="Daric V."/>
            <person name="Darras S."/>
        </authorList>
    </citation>
    <scope>NUCLEOTIDE SEQUENCE [LARGE SCALE GENOMIC DNA]</scope>
</reference>
<evidence type="ECO:0000259" key="9">
    <source>
        <dbReference type="PROSITE" id="PS50262"/>
    </source>
</evidence>
<gene>
    <name evidence="10" type="ORF">CVLEPA_LOCUS20156</name>
</gene>
<keyword evidence="5 8" id="KW-0472">Membrane</keyword>
<dbReference type="PROSITE" id="PS50262">
    <property type="entry name" value="G_PROTEIN_RECEP_F1_2"/>
    <property type="match status" value="1"/>
</dbReference>
<evidence type="ECO:0000313" key="11">
    <source>
        <dbReference type="Proteomes" id="UP001642483"/>
    </source>
</evidence>
<keyword evidence="4" id="KW-0297">G-protein coupled receptor</keyword>
<feature type="domain" description="G-protein coupled receptors family 1 profile" evidence="9">
    <location>
        <begin position="40"/>
        <end position="439"/>
    </location>
</feature>